<proteinExistence type="predicted"/>
<feature type="compositionally biased region" description="Low complexity" evidence="1">
    <location>
        <begin position="132"/>
        <end position="145"/>
    </location>
</feature>
<keyword evidence="2" id="KW-0812">Transmembrane</keyword>
<feature type="transmembrane region" description="Helical" evidence="2">
    <location>
        <begin position="287"/>
        <end position="303"/>
    </location>
</feature>
<keyword evidence="2" id="KW-1133">Transmembrane helix</keyword>
<feature type="transmembrane region" description="Helical" evidence="2">
    <location>
        <begin position="366"/>
        <end position="388"/>
    </location>
</feature>
<reference evidence="3" key="1">
    <citation type="journal article" date="2020" name="mSystems">
        <title>Genome- and Community-Level Interaction Insights into Carbon Utilization and Element Cycling Functions of Hydrothermarchaeota in Hydrothermal Sediment.</title>
        <authorList>
            <person name="Zhou Z."/>
            <person name="Liu Y."/>
            <person name="Xu W."/>
            <person name="Pan J."/>
            <person name="Luo Z.H."/>
            <person name="Li M."/>
        </authorList>
    </citation>
    <scope>NUCLEOTIDE SEQUENCE [LARGE SCALE GENOMIC DNA]</scope>
    <source>
        <strain evidence="3">SpSt-402</strain>
    </source>
</reference>
<feature type="transmembrane region" description="Helical" evidence="2">
    <location>
        <begin position="310"/>
        <end position="331"/>
    </location>
</feature>
<organism evidence="3">
    <name type="scientific">Oscillatoriales cyanobacterium SpSt-402</name>
    <dbReference type="NCBI Taxonomy" id="2282168"/>
    <lineage>
        <taxon>Bacteria</taxon>
        <taxon>Bacillati</taxon>
        <taxon>Cyanobacteriota</taxon>
        <taxon>Cyanophyceae</taxon>
        <taxon>Oscillatoriophycideae</taxon>
        <taxon>Oscillatoriales</taxon>
    </lineage>
</organism>
<name>A0A832H8W2_9CYAN</name>
<feature type="transmembrane region" description="Helical" evidence="2">
    <location>
        <begin position="219"/>
        <end position="245"/>
    </location>
</feature>
<accession>A0A832H8W2</accession>
<feature type="transmembrane region" description="Helical" evidence="2">
    <location>
        <begin position="164"/>
        <end position="181"/>
    </location>
</feature>
<dbReference type="AlphaFoldDB" id="A0A832H8W2"/>
<evidence type="ECO:0000313" key="3">
    <source>
        <dbReference type="EMBL" id="HGW94540.1"/>
    </source>
</evidence>
<feature type="region of interest" description="Disordered" evidence="1">
    <location>
        <begin position="124"/>
        <end position="145"/>
    </location>
</feature>
<gene>
    <name evidence="3" type="ORF">ENR47_09695</name>
</gene>
<protein>
    <submittedName>
        <fullName evidence="3">Uncharacterized protein</fullName>
    </submittedName>
</protein>
<evidence type="ECO:0000256" key="2">
    <source>
        <dbReference type="SAM" id="Phobius"/>
    </source>
</evidence>
<keyword evidence="2" id="KW-0472">Membrane</keyword>
<sequence>MTQADLVKRAKQGDVNAIAALLNPVFERHGITAVVRLDGHCLTVELQSARPINQQAAIASIQKGMNRLKPPQIHTILVYGQAKDRADAWMESFTLESDEPLTHSADQSVNRSTIPAAPSTLTVKQPDLPLQSSSSTKKATVKSGTSHSAIKPTQLKTNLISSNGWGALLSGLILAIALFLLGPLKILFRGFLVLVHEVGHAATHWLFGHPAIPTVNIYFGGGVTIVLGQVWLLNICIYLAIAYGVYRLRDYPKLQSVIGLATLLYSYCLFTPTNTMLATLMGHGMELIAIAVCLFLATSGYFCRIKGDRTIYAMLGFFTFFSDTEFSWMLLHDPEFRYGYEDGIGGMIDNDFVILANEYFGVNLSAIAQAFLVACLVTPVIAFLLWRYQPWVVAMGRKLLQP</sequence>
<feature type="transmembrane region" description="Helical" evidence="2">
    <location>
        <begin position="257"/>
        <end position="281"/>
    </location>
</feature>
<evidence type="ECO:0000256" key="1">
    <source>
        <dbReference type="SAM" id="MobiDB-lite"/>
    </source>
</evidence>
<comment type="caution">
    <text evidence="3">The sequence shown here is derived from an EMBL/GenBank/DDBJ whole genome shotgun (WGS) entry which is preliminary data.</text>
</comment>
<dbReference type="EMBL" id="DSRD01000606">
    <property type="protein sequence ID" value="HGW94540.1"/>
    <property type="molecule type" value="Genomic_DNA"/>
</dbReference>